<dbReference type="PROSITE" id="PS50814">
    <property type="entry name" value="WIF"/>
    <property type="match status" value="1"/>
</dbReference>
<dbReference type="Proteomes" id="UP000198403">
    <property type="component" value="Unassembled WGS sequence"/>
</dbReference>
<proteinExistence type="predicted"/>
<evidence type="ECO:0000313" key="2">
    <source>
        <dbReference type="EMBL" id="SNR54649.1"/>
    </source>
</evidence>
<evidence type="ECO:0000313" key="3">
    <source>
        <dbReference type="Proteomes" id="UP000198403"/>
    </source>
</evidence>
<protein>
    <recommendedName>
        <fullName evidence="1">WIF domain-containing protein</fullName>
    </recommendedName>
</protein>
<dbReference type="Gene3D" id="3.40.830.10">
    <property type="entry name" value="LigB-like"/>
    <property type="match status" value="1"/>
</dbReference>
<accession>A0A238X9X0</accession>
<gene>
    <name evidence="2" type="ORF">SAMN06272737_1128</name>
</gene>
<feature type="domain" description="WIF" evidence="1">
    <location>
        <begin position="188"/>
        <end position="241"/>
    </location>
</feature>
<name>A0A238X9X0_9ACTN</name>
<sequence>MSAIPAGPPTPGARASAAVAFCPAPPLLLPAVEVRADDATTELRAACAAAVADMLQVLPEVVVVVADGVPPGERFGAGDAGDLRGFGVDVAVPFDGQVRPGGRWVPPAHALGAWLLDQARFAGTRIGVGPCDLGRLIPELPVPVGILAMGDGSARRSLKAPGYLDDGAGPFDAGVARALDAGDVAALARLDPDEGRRLLAAGVPVWRAVGGALAGRTVTARLHHDAAPFGVGYLAASWVAA</sequence>
<organism evidence="2 3">
    <name type="scientific">Blastococcus mobilis</name>
    <dbReference type="NCBI Taxonomy" id="1938746"/>
    <lineage>
        <taxon>Bacteria</taxon>
        <taxon>Bacillati</taxon>
        <taxon>Actinomycetota</taxon>
        <taxon>Actinomycetes</taxon>
        <taxon>Geodermatophilales</taxon>
        <taxon>Geodermatophilaceae</taxon>
        <taxon>Blastococcus</taxon>
    </lineage>
</organism>
<dbReference type="RefSeq" id="WP_254920591.1">
    <property type="nucleotide sequence ID" value="NZ_FZNO01000012.1"/>
</dbReference>
<reference evidence="2 3" key="1">
    <citation type="submission" date="2017-06" db="EMBL/GenBank/DDBJ databases">
        <authorList>
            <person name="Kim H.J."/>
            <person name="Triplett B.A."/>
        </authorList>
    </citation>
    <scope>NUCLEOTIDE SEQUENCE [LARGE SCALE GENOMIC DNA]</scope>
    <source>
        <strain evidence="2 3">DSM 44272</strain>
    </source>
</reference>
<evidence type="ECO:0000259" key="1">
    <source>
        <dbReference type="PROSITE" id="PS50814"/>
    </source>
</evidence>
<dbReference type="EMBL" id="FZNO01000012">
    <property type="protein sequence ID" value="SNR54649.1"/>
    <property type="molecule type" value="Genomic_DNA"/>
</dbReference>
<keyword evidence="3" id="KW-1185">Reference proteome</keyword>
<dbReference type="InterPro" id="IPR003306">
    <property type="entry name" value="WIF"/>
</dbReference>
<dbReference type="AlphaFoldDB" id="A0A238X9X0"/>